<dbReference type="Gene3D" id="3.30.70.270">
    <property type="match status" value="2"/>
</dbReference>
<dbReference type="OrthoDB" id="407598at2759"/>
<reference evidence="1" key="1">
    <citation type="submission" date="2018-05" db="EMBL/GenBank/DDBJ databases">
        <title>Draft genome of Mucuna pruriens seed.</title>
        <authorList>
            <person name="Nnadi N.E."/>
            <person name="Vos R."/>
            <person name="Hasami M.H."/>
            <person name="Devisetty U.K."/>
            <person name="Aguiy J.C."/>
        </authorList>
    </citation>
    <scope>NUCLEOTIDE SEQUENCE [LARGE SCALE GENOMIC DNA]</scope>
    <source>
        <strain evidence="1">JCA_2017</strain>
    </source>
</reference>
<name>A0A371FG91_MUCPR</name>
<dbReference type="PANTHER" id="PTHR37984">
    <property type="entry name" value="PROTEIN CBG26694"/>
    <property type="match status" value="1"/>
</dbReference>
<dbReference type="EMBL" id="QJKJ01009208">
    <property type="protein sequence ID" value="RDX77319.1"/>
    <property type="molecule type" value="Genomic_DNA"/>
</dbReference>
<evidence type="ECO:0000313" key="2">
    <source>
        <dbReference type="Proteomes" id="UP000257109"/>
    </source>
</evidence>
<comment type="caution">
    <text evidence="1">The sequence shown here is derived from an EMBL/GenBank/DDBJ whole genome shotgun (WGS) entry which is preliminary data.</text>
</comment>
<dbReference type="InterPro" id="IPR043128">
    <property type="entry name" value="Rev_trsase/Diguanyl_cyclase"/>
</dbReference>
<dbReference type="InterPro" id="IPR043502">
    <property type="entry name" value="DNA/RNA_pol_sf"/>
</dbReference>
<dbReference type="PANTHER" id="PTHR37984:SF5">
    <property type="entry name" value="PROTEIN NYNRIN-LIKE"/>
    <property type="match status" value="1"/>
</dbReference>
<dbReference type="Proteomes" id="UP000257109">
    <property type="component" value="Unassembled WGS sequence"/>
</dbReference>
<dbReference type="SUPFAM" id="SSF56672">
    <property type="entry name" value="DNA/RNA polymerases"/>
    <property type="match status" value="1"/>
</dbReference>
<evidence type="ECO:0000313" key="1">
    <source>
        <dbReference type="EMBL" id="RDX77319.1"/>
    </source>
</evidence>
<sequence>MKIKRKREQKGKNEKEKVEIAKRKETEKIERKVRNRVMFWRDAGKLQRLIPKDISKGLLLIRGIGHHTNFTLEAKLPNRAAYKANPKETKEIQQVGKLVENGSVHECKSPCAVPVILVPKKDGSGNSRYHQIWVREGDEWKMAFKIKFGLYEWLVMPFGLIDAPSMHVHETHESRPEESHWMLCDDHILHVKDVLQLLKNELLYVNLEKCMFCTNKLVFLRFMVSSHVIKVDEEKETTKNVSDVRSFHGLASFYKCFVKDFSTLVTPLNEIIKKDVGFKWEEP</sequence>
<feature type="non-terminal residue" evidence="1">
    <location>
        <position position="1"/>
    </location>
</feature>
<gene>
    <name evidence="1" type="primary">Tf2-9</name>
    <name evidence="1" type="ORF">CR513_42582</name>
</gene>
<accession>A0A371FG91</accession>
<protein>
    <submittedName>
        <fullName evidence="1">Tf2-9</fullName>
    </submittedName>
</protein>
<dbReference type="InterPro" id="IPR050951">
    <property type="entry name" value="Retrovirus_Pol_polyprotein"/>
</dbReference>
<dbReference type="AlphaFoldDB" id="A0A371FG91"/>
<keyword evidence="2" id="KW-1185">Reference proteome</keyword>
<organism evidence="1 2">
    <name type="scientific">Mucuna pruriens</name>
    <name type="common">Velvet bean</name>
    <name type="synonym">Dolichos pruriens</name>
    <dbReference type="NCBI Taxonomy" id="157652"/>
    <lineage>
        <taxon>Eukaryota</taxon>
        <taxon>Viridiplantae</taxon>
        <taxon>Streptophyta</taxon>
        <taxon>Embryophyta</taxon>
        <taxon>Tracheophyta</taxon>
        <taxon>Spermatophyta</taxon>
        <taxon>Magnoliopsida</taxon>
        <taxon>eudicotyledons</taxon>
        <taxon>Gunneridae</taxon>
        <taxon>Pentapetalae</taxon>
        <taxon>rosids</taxon>
        <taxon>fabids</taxon>
        <taxon>Fabales</taxon>
        <taxon>Fabaceae</taxon>
        <taxon>Papilionoideae</taxon>
        <taxon>50 kb inversion clade</taxon>
        <taxon>NPAAA clade</taxon>
        <taxon>indigoferoid/millettioid clade</taxon>
        <taxon>Phaseoleae</taxon>
        <taxon>Mucuna</taxon>
    </lineage>
</organism>
<proteinExistence type="predicted"/>
<dbReference type="Gene3D" id="3.10.10.10">
    <property type="entry name" value="HIV Type 1 Reverse Transcriptase, subunit A, domain 1"/>
    <property type="match status" value="2"/>
</dbReference>